<evidence type="ECO:0000313" key="10">
    <source>
        <dbReference type="EMBL" id="MBD7957426.1"/>
    </source>
</evidence>
<evidence type="ECO:0000313" key="11">
    <source>
        <dbReference type="Proteomes" id="UP000648352"/>
    </source>
</evidence>
<evidence type="ECO:0000256" key="3">
    <source>
        <dbReference type="ARBA" id="ARBA00022475"/>
    </source>
</evidence>
<evidence type="ECO:0000256" key="8">
    <source>
        <dbReference type="ARBA" id="ARBA00037937"/>
    </source>
</evidence>
<feature type="region of interest" description="Disordered" evidence="9">
    <location>
        <begin position="77"/>
        <end position="137"/>
    </location>
</feature>
<evidence type="ECO:0000256" key="7">
    <source>
        <dbReference type="ARBA" id="ARBA00023143"/>
    </source>
</evidence>
<keyword evidence="10" id="KW-0969">Cilium</keyword>
<reference evidence="10 11" key="1">
    <citation type="submission" date="2020-08" db="EMBL/GenBank/DDBJ databases">
        <title>A Genomic Blueprint of the Chicken Gut Microbiome.</title>
        <authorList>
            <person name="Gilroy R."/>
            <person name="Ravi A."/>
            <person name="Getino M."/>
            <person name="Pursley I."/>
            <person name="Horton D.L."/>
            <person name="Alikhan N.-F."/>
            <person name="Baker D."/>
            <person name="Gharbi K."/>
            <person name="Hall N."/>
            <person name="Watson M."/>
            <person name="Adriaenssens E.M."/>
            <person name="Foster-Nyarko E."/>
            <person name="Jarju S."/>
            <person name="Secka A."/>
            <person name="Antonio M."/>
            <person name="Oren A."/>
            <person name="Chaudhuri R."/>
            <person name="La Ragione R.M."/>
            <person name="Hildebrand F."/>
            <person name="Pallen M.J."/>
        </authorList>
    </citation>
    <scope>NUCLEOTIDE SEQUENCE [LARGE SCALE GENOMIC DNA]</scope>
    <source>
        <strain evidence="10 11">Sa4CUA7</strain>
    </source>
</reference>
<comment type="similarity">
    <text evidence="8">Belongs to the FliO/MopB family.</text>
</comment>
<proteinExistence type="inferred from homology"/>
<evidence type="ECO:0000256" key="2">
    <source>
        <dbReference type="ARBA" id="ARBA00004236"/>
    </source>
</evidence>
<organism evidence="10 11">
    <name type="scientific">Microbacterium pullorum</name>
    <dbReference type="NCBI Taxonomy" id="2762236"/>
    <lineage>
        <taxon>Bacteria</taxon>
        <taxon>Bacillati</taxon>
        <taxon>Actinomycetota</taxon>
        <taxon>Actinomycetes</taxon>
        <taxon>Micrococcales</taxon>
        <taxon>Microbacteriaceae</taxon>
        <taxon>Microbacterium</taxon>
    </lineage>
</organism>
<dbReference type="PANTHER" id="PTHR38766">
    <property type="entry name" value="FLAGELLAR PROTEIN FLIO"/>
    <property type="match status" value="1"/>
</dbReference>
<name>A0ABR8S1S1_9MICO</name>
<dbReference type="InterPro" id="IPR052205">
    <property type="entry name" value="FliO/MopB"/>
</dbReference>
<evidence type="ECO:0000256" key="9">
    <source>
        <dbReference type="SAM" id="MobiDB-lite"/>
    </source>
</evidence>
<accession>A0ABR8S1S1</accession>
<keyword evidence="5" id="KW-1133">Transmembrane helix</keyword>
<evidence type="ECO:0000256" key="1">
    <source>
        <dbReference type="ARBA" id="ARBA00004117"/>
    </source>
</evidence>
<dbReference type="Proteomes" id="UP000648352">
    <property type="component" value="Unassembled WGS sequence"/>
</dbReference>
<dbReference type="Pfam" id="PF04347">
    <property type="entry name" value="FliO"/>
    <property type="match status" value="1"/>
</dbReference>
<comment type="subcellular location">
    <subcellularLocation>
        <location evidence="1">Bacterial flagellum basal body</location>
    </subcellularLocation>
    <subcellularLocation>
        <location evidence="2">Cell membrane</location>
    </subcellularLocation>
</comment>
<keyword evidence="4" id="KW-0812">Transmembrane</keyword>
<protein>
    <submittedName>
        <fullName evidence="10">Flagellar biosynthetic protein FliO</fullName>
    </submittedName>
</protein>
<dbReference type="PANTHER" id="PTHR38766:SF1">
    <property type="entry name" value="FLAGELLAR PROTEIN FLIO"/>
    <property type="match status" value="1"/>
</dbReference>
<keyword evidence="7" id="KW-0975">Bacterial flagellum</keyword>
<keyword evidence="11" id="KW-1185">Reference proteome</keyword>
<keyword evidence="3" id="KW-1003">Cell membrane</keyword>
<keyword evidence="10" id="KW-0966">Cell projection</keyword>
<evidence type="ECO:0000256" key="4">
    <source>
        <dbReference type="ARBA" id="ARBA00022692"/>
    </source>
</evidence>
<sequence length="147" mass="15139">MLALRVVVSLAAVLSALWLIQRKLSRRSAGPRTQEPIRVVAKQGVGAKAQIVVVDIEGARYVLGVTEAGVSVVDRLPLPTPGQSAPAPAEAAGTDPTGTELSPPVSLPLRRTLNRGSAASTPPARAFGRPTTPARGAAEVLRRALGA</sequence>
<evidence type="ECO:0000256" key="6">
    <source>
        <dbReference type="ARBA" id="ARBA00023136"/>
    </source>
</evidence>
<evidence type="ECO:0000256" key="5">
    <source>
        <dbReference type="ARBA" id="ARBA00022989"/>
    </source>
</evidence>
<keyword evidence="6" id="KW-0472">Membrane</keyword>
<keyword evidence="10" id="KW-0282">Flagellum</keyword>
<dbReference type="EMBL" id="JACSQP010000004">
    <property type="protein sequence ID" value="MBD7957426.1"/>
    <property type="molecule type" value="Genomic_DNA"/>
</dbReference>
<comment type="caution">
    <text evidence="10">The sequence shown here is derived from an EMBL/GenBank/DDBJ whole genome shotgun (WGS) entry which is preliminary data.</text>
</comment>
<gene>
    <name evidence="10" type="ORF">H9651_07225</name>
</gene>
<dbReference type="InterPro" id="IPR022781">
    <property type="entry name" value="Flagellar_biosynth_FliO"/>
</dbReference>